<feature type="transmembrane region" description="Helical" evidence="7">
    <location>
        <begin position="430"/>
        <end position="449"/>
    </location>
</feature>
<comment type="subcellular location">
    <subcellularLocation>
        <location evidence="1">Membrane</location>
        <topology evidence="1">Multi-pass membrane protein</topology>
    </subcellularLocation>
</comment>
<name>A0AAN8VVC8_9MAGN</name>
<evidence type="ECO:0000256" key="7">
    <source>
        <dbReference type="SAM" id="Phobius"/>
    </source>
</evidence>
<feature type="transmembrane region" description="Helical" evidence="7">
    <location>
        <begin position="12"/>
        <end position="32"/>
    </location>
</feature>
<keyword evidence="5 7" id="KW-0472">Membrane</keyword>
<dbReference type="Proteomes" id="UP001370490">
    <property type="component" value="Unassembled WGS sequence"/>
</dbReference>
<protein>
    <submittedName>
        <fullName evidence="8">Transmembrane protein 161A/B</fullName>
    </submittedName>
</protein>
<keyword evidence="6" id="KW-0325">Glycoprotein</keyword>
<feature type="transmembrane region" description="Helical" evidence="7">
    <location>
        <begin position="150"/>
        <end position="173"/>
    </location>
</feature>
<dbReference type="InterPro" id="IPR019395">
    <property type="entry name" value="Transmembrane_161A/B"/>
</dbReference>
<keyword evidence="3 7" id="KW-0812">Transmembrane</keyword>
<proteinExistence type="inferred from homology"/>
<feature type="transmembrane region" description="Helical" evidence="7">
    <location>
        <begin position="378"/>
        <end position="402"/>
    </location>
</feature>
<dbReference type="Pfam" id="PF10268">
    <property type="entry name" value="Tmemb_161AB"/>
    <property type="match status" value="1"/>
</dbReference>
<evidence type="ECO:0000256" key="3">
    <source>
        <dbReference type="ARBA" id="ARBA00022692"/>
    </source>
</evidence>
<evidence type="ECO:0000256" key="1">
    <source>
        <dbReference type="ARBA" id="ARBA00004141"/>
    </source>
</evidence>
<dbReference type="PANTHER" id="PTHR13624:SF6">
    <property type="entry name" value="EMEI"/>
    <property type="match status" value="1"/>
</dbReference>
<organism evidence="8 9">
    <name type="scientific">Dillenia turbinata</name>
    <dbReference type="NCBI Taxonomy" id="194707"/>
    <lineage>
        <taxon>Eukaryota</taxon>
        <taxon>Viridiplantae</taxon>
        <taxon>Streptophyta</taxon>
        <taxon>Embryophyta</taxon>
        <taxon>Tracheophyta</taxon>
        <taxon>Spermatophyta</taxon>
        <taxon>Magnoliopsida</taxon>
        <taxon>eudicotyledons</taxon>
        <taxon>Gunneridae</taxon>
        <taxon>Pentapetalae</taxon>
        <taxon>Dilleniales</taxon>
        <taxon>Dilleniaceae</taxon>
        <taxon>Dillenia</taxon>
    </lineage>
</organism>
<comment type="caution">
    <text evidence="8">The sequence shown here is derived from an EMBL/GenBank/DDBJ whole genome shotgun (WGS) entry which is preliminary data.</text>
</comment>
<dbReference type="AlphaFoldDB" id="A0AAN8VVC8"/>
<dbReference type="EMBL" id="JBAMMX010000007">
    <property type="protein sequence ID" value="KAK6936476.1"/>
    <property type="molecule type" value="Genomic_DNA"/>
</dbReference>
<accession>A0AAN8VVC8</accession>
<evidence type="ECO:0000256" key="6">
    <source>
        <dbReference type="ARBA" id="ARBA00023180"/>
    </source>
</evidence>
<evidence type="ECO:0000256" key="5">
    <source>
        <dbReference type="ARBA" id="ARBA00023136"/>
    </source>
</evidence>
<keyword evidence="9" id="KW-1185">Reference proteome</keyword>
<feature type="transmembrane region" description="Helical" evidence="7">
    <location>
        <begin position="322"/>
        <end position="338"/>
    </location>
</feature>
<reference evidence="8 9" key="1">
    <citation type="submission" date="2023-12" db="EMBL/GenBank/DDBJ databases">
        <title>A high-quality genome assembly for Dillenia turbinata (Dilleniales).</title>
        <authorList>
            <person name="Chanderbali A."/>
        </authorList>
    </citation>
    <scope>NUCLEOTIDE SEQUENCE [LARGE SCALE GENOMIC DNA]</scope>
    <source>
        <strain evidence="8">LSX21</strain>
        <tissue evidence="8">Leaf</tissue>
    </source>
</reference>
<keyword evidence="4 7" id="KW-1133">Transmembrane helix</keyword>
<evidence type="ECO:0000256" key="2">
    <source>
        <dbReference type="ARBA" id="ARBA00009706"/>
    </source>
</evidence>
<comment type="similarity">
    <text evidence="2">Belongs to the TMEM161 family.</text>
</comment>
<sequence length="457" mass="51955">MTNLLRNLTLHLSLSFLLTYILTFFRFPVLFLRGLHTYIHPDNIQSNARAAIRRPDTNDSSHPRSQNYLNLSSNSYVEIRKKNKSKEKFEFDENNAQIFRLRLADGHLETRLYFDDYFKDFVVSLVTLSCLLLHTFISEKEENGVLVNGSIVPILLGFVSVFKVLVSLARVSFEKSAHGRSEKQLSIISGVLGFVIVFVICSGNPNMVFDFDFESLDGYGKFCVALVLGLFSGFLVMPATKSARAFWLGTDQIQCNLSMVSCGWFGRVLIYANYLMNAFTALLWINPFAELLINKNISGSQGGHAKKLVGYVGLEKSEFENFRLWCLLISGLLQILTLRSNLQMYMNEALLSWYQRLHASKVPDLDFSRAKVFLHNHYMCLAVLQFFGPPVLVLLSLGLSHIDSNLFENLHWVCSVLPCSAFVKQMGLFMAWWIVIVSVVFTSANLIMYRLGILYVS</sequence>
<feature type="transmembrane region" description="Helical" evidence="7">
    <location>
        <begin position="268"/>
        <end position="285"/>
    </location>
</feature>
<feature type="transmembrane region" description="Helical" evidence="7">
    <location>
        <begin position="185"/>
        <end position="207"/>
    </location>
</feature>
<gene>
    <name evidence="8" type="ORF">RJ641_033506</name>
</gene>
<evidence type="ECO:0000313" key="9">
    <source>
        <dbReference type="Proteomes" id="UP001370490"/>
    </source>
</evidence>
<evidence type="ECO:0000256" key="4">
    <source>
        <dbReference type="ARBA" id="ARBA00022989"/>
    </source>
</evidence>
<feature type="transmembrane region" description="Helical" evidence="7">
    <location>
        <begin position="219"/>
        <end position="237"/>
    </location>
</feature>
<dbReference type="GO" id="GO:0016020">
    <property type="term" value="C:membrane"/>
    <property type="evidence" value="ECO:0007669"/>
    <property type="project" value="UniProtKB-SubCell"/>
</dbReference>
<feature type="transmembrane region" description="Helical" evidence="7">
    <location>
        <begin position="121"/>
        <end position="138"/>
    </location>
</feature>
<evidence type="ECO:0000313" key="8">
    <source>
        <dbReference type="EMBL" id="KAK6936476.1"/>
    </source>
</evidence>
<dbReference type="PANTHER" id="PTHR13624">
    <property type="entry name" value="RE42071P"/>
    <property type="match status" value="1"/>
</dbReference>